<dbReference type="Proteomes" id="UP001294570">
    <property type="component" value="Unassembled WGS sequence"/>
</dbReference>
<name>A0ABU5GS21_9GAMM</name>
<dbReference type="PANTHER" id="PTHR11985:SF35">
    <property type="entry name" value="ANAEROBIC GLYCEROL-3-PHOSPHATE DEHYDROGENASE SUBUNIT A"/>
    <property type="match status" value="1"/>
</dbReference>
<protein>
    <submittedName>
        <fullName evidence="9">Glycerol-3-phosphate dehydrogenase/oxidase</fullName>
        <ecNumber evidence="9">1.-.-.-</ecNumber>
    </submittedName>
</protein>
<evidence type="ECO:0000256" key="5">
    <source>
        <dbReference type="ARBA" id="ARBA00022827"/>
    </source>
</evidence>
<keyword evidence="3" id="KW-0285">Flavoprotein</keyword>
<dbReference type="InterPro" id="IPR006076">
    <property type="entry name" value="FAD-dep_OxRdtase"/>
</dbReference>
<comment type="similarity">
    <text evidence="2">Belongs to the FAD-dependent glycerol-3-phosphate dehydrogenase family.</text>
</comment>
<keyword evidence="6 9" id="KW-0560">Oxidoreductase</keyword>
<gene>
    <name evidence="9" type="ORF">TOI97_08440</name>
</gene>
<evidence type="ECO:0000256" key="2">
    <source>
        <dbReference type="ARBA" id="ARBA00007330"/>
    </source>
</evidence>
<keyword evidence="10" id="KW-1185">Reference proteome</keyword>
<feature type="domain" description="Alpha-glycerophosphate oxidase C-terminal" evidence="8">
    <location>
        <begin position="427"/>
        <end position="517"/>
    </location>
</feature>
<comment type="caution">
    <text evidence="9">The sequence shown here is derived from an EMBL/GenBank/DDBJ whole genome shotgun (WGS) entry which is preliminary data.</text>
</comment>
<sequence>MMQAIQAAAQPWTQAWREQVIPTLAGQEWDLIVVGGGIIGAGILREAARLGWRCLLLEQRDFAWGSSSRTSKMVHGGLRYIAQGQFALTRDSVRERQRLLQEETGLVELMPFLYPHYRGEFPGRLLLGGALWLYDRFAASKTYHYYPVRKIPQKINPEQLIGASEYQDALTDDAGLVMKVLSEARAMGAYIVSYVRALQPIYSDVVQGAQRRVIGLQVEDQLSATQWQLSCRVVAQAKGVWTDVAQLSGGQQYMRPLRGSHILVPYARLPIKQALSIQHPQDQRLLFILPWQGATIIGTTDLDHHGDLNQEPAIDQAELDYLLAACAKVFPEAQITQRDVVSTWSGVRPIVAHTQADSGAPSAQSREHTLWVEPGRVSIAGGKLTTFRLLALEVIEACADLNGCPMQVVTELKKDIEQHSENPCIAALPYAAQQRLRGRYGGNWVAFTEVFQQVGAEQVAHTAIYWAELIFACQYELVIHLDDLLLRRTRLGLLGVVDLVEQVRARCQPYLTWDQQRWEEEIQTYLGICQQFYSLP</sequence>
<comment type="cofactor">
    <cofactor evidence="1">
        <name>FAD</name>
        <dbReference type="ChEBI" id="CHEBI:57692"/>
    </cofactor>
</comment>
<dbReference type="Pfam" id="PF01266">
    <property type="entry name" value="DAO"/>
    <property type="match status" value="1"/>
</dbReference>
<reference evidence="9 10" key="1">
    <citation type="submission" date="2023-12" db="EMBL/GenBank/DDBJ databases">
        <title>Denitrificimonas halotolerans sp. nov.,a novel species isolated from landfill leachate.</title>
        <authorList>
            <person name="Wang S."/>
        </authorList>
    </citation>
    <scope>NUCLEOTIDE SEQUENCE [LARGE SCALE GENOMIC DNA]</scope>
    <source>
        <strain evidence="9 10">JX-1</strain>
    </source>
</reference>
<evidence type="ECO:0000313" key="10">
    <source>
        <dbReference type="Proteomes" id="UP001294570"/>
    </source>
</evidence>
<dbReference type="GO" id="GO:0016491">
    <property type="term" value="F:oxidoreductase activity"/>
    <property type="evidence" value="ECO:0007669"/>
    <property type="project" value="UniProtKB-KW"/>
</dbReference>
<dbReference type="Pfam" id="PF16901">
    <property type="entry name" value="DAO_C"/>
    <property type="match status" value="1"/>
</dbReference>
<keyword evidence="5" id="KW-0274">FAD</keyword>
<proteinExistence type="inferred from homology"/>
<dbReference type="Gene3D" id="1.10.8.870">
    <property type="entry name" value="Alpha-glycerophosphate oxidase, cap domain"/>
    <property type="match status" value="1"/>
</dbReference>
<evidence type="ECO:0000259" key="7">
    <source>
        <dbReference type="Pfam" id="PF01266"/>
    </source>
</evidence>
<dbReference type="PRINTS" id="PR01001">
    <property type="entry name" value="FADG3PDH"/>
</dbReference>
<dbReference type="SUPFAM" id="SSF51905">
    <property type="entry name" value="FAD/NAD(P)-binding domain"/>
    <property type="match status" value="1"/>
</dbReference>
<evidence type="ECO:0000313" key="9">
    <source>
        <dbReference type="EMBL" id="MDY7219589.1"/>
    </source>
</evidence>
<dbReference type="InterPro" id="IPR000447">
    <property type="entry name" value="G3P_DH_FAD-dep"/>
</dbReference>
<evidence type="ECO:0000259" key="8">
    <source>
        <dbReference type="Pfam" id="PF16901"/>
    </source>
</evidence>
<dbReference type="Gene3D" id="3.30.9.10">
    <property type="entry name" value="D-Amino Acid Oxidase, subunit A, domain 2"/>
    <property type="match status" value="1"/>
</dbReference>
<dbReference type="Gene3D" id="3.50.50.60">
    <property type="entry name" value="FAD/NAD(P)-binding domain"/>
    <property type="match status" value="1"/>
</dbReference>
<keyword evidence="4" id="KW-0319">Glycerol metabolism</keyword>
<evidence type="ECO:0000256" key="1">
    <source>
        <dbReference type="ARBA" id="ARBA00001974"/>
    </source>
</evidence>
<dbReference type="InterPro" id="IPR038299">
    <property type="entry name" value="DAO_C_sf"/>
</dbReference>
<dbReference type="EC" id="1.-.-.-" evidence="9"/>
<dbReference type="RefSeq" id="WP_321553680.1">
    <property type="nucleotide sequence ID" value="NZ_JAXIVU010000010.1"/>
</dbReference>
<dbReference type="InterPro" id="IPR031656">
    <property type="entry name" value="DAO_C"/>
</dbReference>
<evidence type="ECO:0000256" key="4">
    <source>
        <dbReference type="ARBA" id="ARBA00022798"/>
    </source>
</evidence>
<dbReference type="InterPro" id="IPR036188">
    <property type="entry name" value="FAD/NAD-bd_sf"/>
</dbReference>
<accession>A0ABU5GS21</accession>
<evidence type="ECO:0000256" key="3">
    <source>
        <dbReference type="ARBA" id="ARBA00022630"/>
    </source>
</evidence>
<evidence type="ECO:0000256" key="6">
    <source>
        <dbReference type="ARBA" id="ARBA00023002"/>
    </source>
</evidence>
<dbReference type="PANTHER" id="PTHR11985">
    <property type="entry name" value="GLYCEROL-3-PHOSPHATE DEHYDROGENASE"/>
    <property type="match status" value="1"/>
</dbReference>
<feature type="domain" description="FAD dependent oxidoreductase" evidence="7">
    <location>
        <begin position="30"/>
        <end position="353"/>
    </location>
</feature>
<dbReference type="EMBL" id="JAXIVU010000010">
    <property type="protein sequence ID" value="MDY7219589.1"/>
    <property type="molecule type" value="Genomic_DNA"/>
</dbReference>
<organism evidence="9 10">
    <name type="scientific">Denitrificimonas halotolerans</name>
    <dbReference type="NCBI Taxonomy" id="3098930"/>
    <lineage>
        <taxon>Bacteria</taxon>
        <taxon>Pseudomonadati</taxon>
        <taxon>Pseudomonadota</taxon>
        <taxon>Gammaproteobacteria</taxon>
        <taxon>Pseudomonadales</taxon>
        <taxon>Pseudomonadaceae</taxon>
        <taxon>Denitrificimonas</taxon>
    </lineage>
</organism>